<evidence type="ECO:0008006" key="3">
    <source>
        <dbReference type="Google" id="ProtNLM"/>
    </source>
</evidence>
<sequence length="63" mass="7110">MSKKGENPEIISCGVYALTRENCIAALKKIAPTDSWLQTKEPINHLLLYRVCTNIFQQGLFIS</sequence>
<protein>
    <recommendedName>
        <fullName evidence="3">Nucleotidyl transferase domain-containing protein</fullName>
    </recommendedName>
</protein>
<dbReference type="EnsemblPlants" id="AET5Gv20168700.1">
    <property type="protein sequence ID" value="AET5Gv20168700.1"/>
    <property type="gene ID" value="AET5Gv20168700"/>
</dbReference>
<keyword evidence="2" id="KW-1185">Reference proteome</keyword>
<reference evidence="2" key="1">
    <citation type="journal article" date="2014" name="Science">
        <title>Ancient hybridizations among the ancestral genomes of bread wheat.</title>
        <authorList>
            <consortium name="International Wheat Genome Sequencing Consortium,"/>
            <person name="Marcussen T."/>
            <person name="Sandve S.R."/>
            <person name="Heier L."/>
            <person name="Spannagl M."/>
            <person name="Pfeifer M."/>
            <person name="Jakobsen K.S."/>
            <person name="Wulff B.B."/>
            <person name="Steuernagel B."/>
            <person name="Mayer K.F."/>
            <person name="Olsen O.A."/>
        </authorList>
    </citation>
    <scope>NUCLEOTIDE SEQUENCE [LARGE SCALE GENOMIC DNA]</scope>
    <source>
        <strain evidence="2">cv. AL8/78</strain>
    </source>
</reference>
<dbReference type="Gramene" id="AET5Gv20168700.1">
    <property type="protein sequence ID" value="AET5Gv20168700.1"/>
    <property type="gene ID" value="AET5Gv20168700"/>
</dbReference>
<organism evidence="1 2">
    <name type="scientific">Aegilops tauschii subsp. strangulata</name>
    <name type="common">Goatgrass</name>
    <dbReference type="NCBI Taxonomy" id="200361"/>
    <lineage>
        <taxon>Eukaryota</taxon>
        <taxon>Viridiplantae</taxon>
        <taxon>Streptophyta</taxon>
        <taxon>Embryophyta</taxon>
        <taxon>Tracheophyta</taxon>
        <taxon>Spermatophyta</taxon>
        <taxon>Magnoliopsida</taxon>
        <taxon>Liliopsida</taxon>
        <taxon>Poales</taxon>
        <taxon>Poaceae</taxon>
        <taxon>BOP clade</taxon>
        <taxon>Pooideae</taxon>
        <taxon>Triticodae</taxon>
        <taxon>Triticeae</taxon>
        <taxon>Triticinae</taxon>
        <taxon>Aegilops</taxon>
    </lineage>
</organism>
<evidence type="ECO:0000313" key="1">
    <source>
        <dbReference type="EnsemblPlants" id="AET5Gv20168700.1"/>
    </source>
</evidence>
<reference evidence="1" key="5">
    <citation type="journal article" date="2021" name="G3 (Bethesda)">
        <title>Aegilops tauschii genome assembly Aet v5.0 features greater sequence contiguity and improved annotation.</title>
        <authorList>
            <person name="Wang L."/>
            <person name="Zhu T."/>
            <person name="Rodriguez J.C."/>
            <person name="Deal K.R."/>
            <person name="Dubcovsky J."/>
            <person name="McGuire P.E."/>
            <person name="Lux T."/>
            <person name="Spannagl M."/>
            <person name="Mayer K.F.X."/>
            <person name="Baldrich P."/>
            <person name="Meyers B.C."/>
            <person name="Huo N."/>
            <person name="Gu Y.Q."/>
            <person name="Zhou H."/>
            <person name="Devos K.M."/>
            <person name="Bennetzen J.L."/>
            <person name="Unver T."/>
            <person name="Budak H."/>
            <person name="Gulick P.J."/>
            <person name="Galiba G."/>
            <person name="Kalapos B."/>
            <person name="Nelson D.R."/>
            <person name="Li P."/>
            <person name="You F.M."/>
            <person name="Luo M.C."/>
            <person name="Dvorak J."/>
        </authorList>
    </citation>
    <scope>NUCLEOTIDE SEQUENCE [LARGE SCALE GENOMIC DNA]</scope>
    <source>
        <strain evidence="1">cv. AL8/78</strain>
    </source>
</reference>
<reference evidence="2" key="2">
    <citation type="journal article" date="2017" name="Nat. Plants">
        <title>The Aegilops tauschii genome reveals multiple impacts of transposons.</title>
        <authorList>
            <person name="Zhao G."/>
            <person name="Zou C."/>
            <person name="Li K."/>
            <person name="Wang K."/>
            <person name="Li T."/>
            <person name="Gao L."/>
            <person name="Zhang X."/>
            <person name="Wang H."/>
            <person name="Yang Z."/>
            <person name="Liu X."/>
            <person name="Jiang W."/>
            <person name="Mao L."/>
            <person name="Kong X."/>
            <person name="Jiao Y."/>
            <person name="Jia J."/>
        </authorList>
    </citation>
    <scope>NUCLEOTIDE SEQUENCE [LARGE SCALE GENOMIC DNA]</scope>
    <source>
        <strain evidence="2">cv. AL8/78</strain>
    </source>
</reference>
<evidence type="ECO:0000313" key="2">
    <source>
        <dbReference type="Proteomes" id="UP000015105"/>
    </source>
</evidence>
<dbReference type="Proteomes" id="UP000015105">
    <property type="component" value="Chromosome 5D"/>
</dbReference>
<reference evidence="1" key="3">
    <citation type="journal article" date="2017" name="Nature">
        <title>Genome sequence of the progenitor of the wheat D genome Aegilops tauschii.</title>
        <authorList>
            <person name="Luo M.C."/>
            <person name="Gu Y.Q."/>
            <person name="Puiu D."/>
            <person name="Wang H."/>
            <person name="Twardziok S.O."/>
            <person name="Deal K.R."/>
            <person name="Huo N."/>
            <person name="Zhu T."/>
            <person name="Wang L."/>
            <person name="Wang Y."/>
            <person name="McGuire P.E."/>
            <person name="Liu S."/>
            <person name="Long H."/>
            <person name="Ramasamy R.K."/>
            <person name="Rodriguez J.C."/>
            <person name="Van S.L."/>
            <person name="Yuan L."/>
            <person name="Wang Z."/>
            <person name="Xia Z."/>
            <person name="Xiao L."/>
            <person name="Anderson O.D."/>
            <person name="Ouyang S."/>
            <person name="Liang Y."/>
            <person name="Zimin A.V."/>
            <person name="Pertea G."/>
            <person name="Qi P."/>
            <person name="Bennetzen J.L."/>
            <person name="Dai X."/>
            <person name="Dawson M.W."/>
            <person name="Muller H.G."/>
            <person name="Kugler K."/>
            <person name="Rivarola-Duarte L."/>
            <person name="Spannagl M."/>
            <person name="Mayer K.F.X."/>
            <person name="Lu F.H."/>
            <person name="Bevan M.W."/>
            <person name="Leroy P."/>
            <person name="Li P."/>
            <person name="You F.M."/>
            <person name="Sun Q."/>
            <person name="Liu Z."/>
            <person name="Lyons E."/>
            <person name="Wicker T."/>
            <person name="Salzberg S.L."/>
            <person name="Devos K.M."/>
            <person name="Dvorak J."/>
        </authorList>
    </citation>
    <scope>NUCLEOTIDE SEQUENCE [LARGE SCALE GENOMIC DNA]</scope>
    <source>
        <strain evidence="1">cv. AL8/78</strain>
    </source>
</reference>
<proteinExistence type="predicted"/>
<dbReference type="AlphaFoldDB" id="A0A453JRI7"/>
<accession>A0A453JRI7</accession>
<reference evidence="1" key="4">
    <citation type="submission" date="2019-03" db="UniProtKB">
        <authorList>
            <consortium name="EnsemblPlants"/>
        </authorList>
    </citation>
    <scope>IDENTIFICATION</scope>
</reference>
<name>A0A453JRI7_AEGTS</name>